<dbReference type="KEGG" id="lcal:ATTO_16550"/>
<proteinExistence type="predicted"/>
<accession>A0AAU9CZ27</accession>
<gene>
    <name evidence="1" type="ORF">ATTO_16550</name>
</gene>
<evidence type="ECO:0000313" key="1">
    <source>
        <dbReference type="EMBL" id="BDC91783.1"/>
    </source>
</evidence>
<dbReference type="Proteomes" id="UP001431186">
    <property type="component" value="Chromosome"/>
</dbReference>
<protein>
    <submittedName>
        <fullName evidence="1">Uncharacterized protein</fullName>
    </submittedName>
</protein>
<sequence length="57" mass="6186">MPGRQKKAHIGRCVLLRGSKEHPEGVAVLLGALREQSFGLSVLLSSQIEPILFYLAA</sequence>
<dbReference type="AlphaFoldDB" id="A0AAU9CZ27"/>
<evidence type="ECO:0000313" key="2">
    <source>
        <dbReference type="Proteomes" id="UP001431186"/>
    </source>
</evidence>
<organism evidence="1 2">
    <name type="scientific">Leptogranulimonas caecicola</name>
    <dbReference type="NCBI Taxonomy" id="2894156"/>
    <lineage>
        <taxon>Bacteria</taxon>
        <taxon>Bacillati</taxon>
        <taxon>Actinomycetota</taxon>
        <taxon>Coriobacteriia</taxon>
        <taxon>Coriobacteriales</taxon>
        <taxon>Kribbibacteriaceae</taxon>
        <taxon>Leptogranulimonas</taxon>
    </lineage>
</organism>
<name>A0AAU9CZ27_9ACTN</name>
<reference evidence="1" key="1">
    <citation type="submission" date="2021-11" db="EMBL/GenBank/DDBJ databases">
        <title>Complete genome sequence of Atopobiaceae bacterium TOC12.</title>
        <authorList>
            <person name="Morinaga K."/>
            <person name="Kusada H."/>
            <person name="Tamaki H."/>
        </authorList>
    </citation>
    <scope>NUCLEOTIDE SEQUENCE</scope>
    <source>
        <strain evidence="1">TOC12</strain>
    </source>
</reference>
<dbReference type="EMBL" id="AP025285">
    <property type="protein sequence ID" value="BDC91783.1"/>
    <property type="molecule type" value="Genomic_DNA"/>
</dbReference>
<keyword evidence="2" id="KW-1185">Reference proteome</keyword>